<dbReference type="InterPro" id="IPR037883">
    <property type="entry name" value="Knr4/Smi1-like_sf"/>
</dbReference>
<name>A0ABY1QRB4_9BACT</name>
<sequence length="976" mass="108777">MNKTDLTAIQQELAITLPAAYRNLIEQRAAEIQDAGCFEEHLSPLFINSERVIQCNEMQREKDAGTEYVFPLWWETYFLIGTNGGGDYYCLRLDNEPGVWMIGADCGDVATLIVPTLDQFVDQLLADHVTEVQRQADLDRSRLGFQLENAAHRRAAAGKSDAKNSDEWFDEHRVRSLFRIIDRLPHKVSPRKLRLYGIACCKLIPALKEGAHCTAAIELAERMTLGEASEDARVAMEALLRVEVERTVKMSNPLRWRPTAVHGLFQSDEDYLRDTPIYPRDPSLAKVYFATSYALHGSPNGSDLEANLLREVLGNPFMPVDFEPHWRTDQVRALAENMFESQDFTKMPALAEALAAAGCDDSRILSHCQRESGHVRGCWVVDLILEKEPDPSRRELPWDFRCHHPRIDAKALKARLEQFGTLGSPPRSLDSFPAAFEEPSNRGADPALQLFADWLEENSDPNWADYIRIRSVLDERPPGDDYIDLFERQFECAAGMQTKLLDLDNLYFSGYQFAQDAWWGSETDHFQRGLPSDILAVSPGQDAGPPEQLIARLQSMVQKTPLRGVDFQEYFADSMLQILNSLAGRELNGIAFQNQLRSGMTSPAIPALASLSHAPRIERLRIQGGIKSDNDALNLAAAPLNHLRRLDMQYGAINCSKDAADQLMTSTWFSQLGQLYCGIGEDCAETAAQHLSQMPQLHSLGLSRPPRQTLIALSNAEEFQSLSRLYLHGADLTGEACQAMCTLKAPKLIDLWLSKCVAKAADLRALLTSPLFDHLRAVTFAGPRLNERSLHLLAQSNCASQLRILRLHCGDSRCIGTFKSLGSTVLADDAFPSLTTLTISHPFSKKAKHDTAVLLRRLNAPNLRHLTLEDCEFDDECAAAIGENPSFANLTRLSLSQVYAPDSPVSPKRIETMIRSNNLKNVVELKLRQIALGDEVKMFADETVLPRLKSAAIGGSKSSNEAAAFVKSARPIVYVN</sequence>
<proteinExistence type="predicted"/>
<dbReference type="InterPro" id="IPR018958">
    <property type="entry name" value="Knr4/Smi1-like_dom"/>
</dbReference>
<keyword evidence="3" id="KW-1185">Reference proteome</keyword>
<feature type="domain" description="Knr4/Smi1-like" evidence="1">
    <location>
        <begin position="1"/>
        <end position="123"/>
    </location>
</feature>
<dbReference type="SMART" id="SM00860">
    <property type="entry name" value="SMI1_KNR4"/>
    <property type="match status" value="1"/>
</dbReference>
<dbReference type="Pfam" id="PF09346">
    <property type="entry name" value="SMI1_KNR4"/>
    <property type="match status" value="1"/>
</dbReference>
<dbReference type="RefSeq" id="WP_283435095.1">
    <property type="nucleotide sequence ID" value="NZ_FXUG01000019.1"/>
</dbReference>
<gene>
    <name evidence="2" type="ORF">SAMN06265222_11989</name>
</gene>
<dbReference type="InterPro" id="IPR032675">
    <property type="entry name" value="LRR_dom_sf"/>
</dbReference>
<dbReference type="Gene3D" id="3.80.10.10">
    <property type="entry name" value="Ribonuclease Inhibitor"/>
    <property type="match status" value="2"/>
</dbReference>
<accession>A0ABY1QRB4</accession>
<dbReference type="EMBL" id="FXUG01000019">
    <property type="protein sequence ID" value="SMP75597.1"/>
    <property type="molecule type" value="Genomic_DNA"/>
</dbReference>
<comment type="caution">
    <text evidence="2">The sequence shown here is derived from an EMBL/GenBank/DDBJ whole genome shotgun (WGS) entry which is preliminary data.</text>
</comment>
<reference evidence="2 3" key="1">
    <citation type="submission" date="2017-05" db="EMBL/GenBank/DDBJ databases">
        <authorList>
            <person name="Varghese N."/>
            <person name="Submissions S."/>
        </authorList>
    </citation>
    <scope>NUCLEOTIDE SEQUENCE [LARGE SCALE GENOMIC DNA]</scope>
    <source>
        <strain evidence="2 3">DSM 25457</strain>
    </source>
</reference>
<dbReference type="Proteomes" id="UP001158067">
    <property type="component" value="Unassembled WGS sequence"/>
</dbReference>
<protein>
    <submittedName>
        <fullName evidence="2">SMI1 / KNR4 family (SUKH-1)</fullName>
    </submittedName>
</protein>
<evidence type="ECO:0000313" key="3">
    <source>
        <dbReference type="Proteomes" id="UP001158067"/>
    </source>
</evidence>
<dbReference type="Gene3D" id="3.40.1580.10">
    <property type="entry name" value="SMI1/KNR4-like"/>
    <property type="match status" value="1"/>
</dbReference>
<evidence type="ECO:0000259" key="1">
    <source>
        <dbReference type="SMART" id="SM00860"/>
    </source>
</evidence>
<dbReference type="SUPFAM" id="SSF160631">
    <property type="entry name" value="SMI1/KNR4-like"/>
    <property type="match status" value="1"/>
</dbReference>
<dbReference type="SUPFAM" id="SSF52047">
    <property type="entry name" value="RNI-like"/>
    <property type="match status" value="1"/>
</dbReference>
<evidence type="ECO:0000313" key="2">
    <source>
        <dbReference type="EMBL" id="SMP75597.1"/>
    </source>
</evidence>
<organism evidence="2 3">
    <name type="scientific">Neorhodopirellula lusitana</name>
    <dbReference type="NCBI Taxonomy" id="445327"/>
    <lineage>
        <taxon>Bacteria</taxon>
        <taxon>Pseudomonadati</taxon>
        <taxon>Planctomycetota</taxon>
        <taxon>Planctomycetia</taxon>
        <taxon>Pirellulales</taxon>
        <taxon>Pirellulaceae</taxon>
        <taxon>Neorhodopirellula</taxon>
    </lineage>
</organism>